<name>A0A9P4HRJ7_9PEZI</name>
<evidence type="ECO:0000256" key="2">
    <source>
        <dbReference type="ARBA" id="ARBA00022857"/>
    </source>
</evidence>
<keyword evidence="6" id="KW-1185">Reference proteome</keyword>
<accession>A0A9P4HRJ7</accession>
<gene>
    <name evidence="5" type="ORF">K490DRAFT_66432</name>
</gene>
<dbReference type="InterPro" id="IPR002347">
    <property type="entry name" value="SDR_fam"/>
</dbReference>
<dbReference type="InterPro" id="IPR036291">
    <property type="entry name" value="NAD(P)-bd_dom_sf"/>
</dbReference>
<evidence type="ECO:0000313" key="5">
    <source>
        <dbReference type="EMBL" id="KAF2086650.1"/>
    </source>
</evidence>
<sequence>MSAAGKVIILTGASRGIGLAVAHFLLQKQCNLVVVARSREPLDRLRNEYPGQVQVLSGDLADFSLGKKAVDLALDAWSKLDGLIVNHGVLDPVKRIADADPEEWRKAFDVNVFSAVAMVKAALPSLRSSKGRIVLTSSGASTTSYSTWGSYGASKAVLNHLAQTLKNEEPDVTTMSIRPGVVDTAMQADLREIHTNVMDPKDAEKFRGLKSSGALLRPEQPGNVMARLVLDAPKELSGAFLNWNDHTLAEYQDA</sequence>
<dbReference type="GO" id="GO:0050664">
    <property type="term" value="F:oxidoreductase activity, acting on NAD(P)H, oxygen as acceptor"/>
    <property type="evidence" value="ECO:0007669"/>
    <property type="project" value="TreeGrafter"/>
</dbReference>
<evidence type="ECO:0000256" key="1">
    <source>
        <dbReference type="ARBA" id="ARBA00006484"/>
    </source>
</evidence>
<dbReference type="PANTHER" id="PTHR43008">
    <property type="entry name" value="BENZIL REDUCTASE"/>
    <property type="match status" value="1"/>
</dbReference>
<evidence type="ECO:0000259" key="4">
    <source>
        <dbReference type="SMART" id="SM00822"/>
    </source>
</evidence>
<feature type="domain" description="Ketoreductase" evidence="4">
    <location>
        <begin position="6"/>
        <end position="209"/>
    </location>
</feature>
<keyword evidence="3" id="KW-0560">Oxidoreductase</keyword>
<protein>
    <submittedName>
        <fullName evidence="5">NAD(P)-binding protein</fullName>
    </submittedName>
</protein>
<dbReference type="EMBL" id="ML978723">
    <property type="protein sequence ID" value="KAF2086650.1"/>
    <property type="molecule type" value="Genomic_DNA"/>
</dbReference>
<evidence type="ECO:0000256" key="3">
    <source>
        <dbReference type="ARBA" id="ARBA00023002"/>
    </source>
</evidence>
<dbReference type="SMART" id="SM00822">
    <property type="entry name" value="PKS_KR"/>
    <property type="match status" value="1"/>
</dbReference>
<dbReference type="SUPFAM" id="SSF51735">
    <property type="entry name" value="NAD(P)-binding Rossmann-fold domains"/>
    <property type="match status" value="1"/>
</dbReference>
<comment type="similarity">
    <text evidence="1">Belongs to the short-chain dehydrogenases/reductases (SDR) family.</text>
</comment>
<organism evidence="5 6">
    <name type="scientific">Saccharata proteae CBS 121410</name>
    <dbReference type="NCBI Taxonomy" id="1314787"/>
    <lineage>
        <taxon>Eukaryota</taxon>
        <taxon>Fungi</taxon>
        <taxon>Dikarya</taxon>
        <taxon>Ascomycota</taxon>
        <taxon>Pezizomycotina</taxon>
        <taxon>Dothideomycetes</taxon>
        <taxon>Dothideomycetes incertae sedis</taxon>
        <taxon>Botryosphaeriales</taxon>
        <taxon>Saccharataceae</taxon>
        <taxon>Saccharata</taxon>
    </lineage>
</organism>
<dbReference type="FunFam" id="3.40.50.720:FF:000281">
    <property type="entry name" value="Uncharacterized oxidoreductase YIR035C"/>
    <property type="match status" value="1"/>
</dbReference>
<keyword evidence="2" id="KW-0521">NADP</keyword>
<dbReference type="InterPro" id="IPR057326">
    <property type="entry name" value="KR_dom"/>
</dbReference>
<dbReference type="Gene3D" id="3.40.50.720">
    <property type="entry name" value="NAD(P)-binding Rossmann-like Domain"/>
    <property type="match status" value="1"/>
</dbReference>
<dbReference type="Proteomes" id="UP000799776">
    <property type="component" value="Unassembled WGS sequence"/>
</dbReference>
<reference evidence="5" key="1">
    <citation type="journal article" date="2020" name="Stud. Mycol.">
        <title>101 Dothideomycetes genomes: a test case for predicting lifestyles and emergence of pathogens.</title>
        <authorList>
            <person name="Haridas S."/>
            <person name="Albert R."/>
            <person name="Binder M."/>
            <person name="Bloem J."/>
            <person name="Labutti K."/>
            <person name="Salamov A."/>
            <person name="Andreopoulos B."/>
            <person name="Baker S."/>
            <person name="Barry K."/>
            <person name="Bills G."/>
            <person name="Bluhm B."/>
            <person name="Cannon C."/>
            <person name="Castanera R."/>
            <person name="Culley D."/>
            <person name="Daum C."/>
            <person name="Ezra D."/>
            <person name="Gonzalez J."/>
            <person name="Henrissat B."/>
            <person name="Kuo A."/>
            <person name="Liang C."/>
            <person name="Lipzen A."/>
            <person name="Lutzoni F."/>
            <person name="Magnuson J."/>
            <person name="Mondo S."/>
            <person name="Nolan M."/>
            <person name="Ohm R."/>
            <person name="Pangilinan J."/>
            <person name="Park H.-J."/>
            <person name="Ramirez L."/>
            <person name="Alfaro M."/>
            <person name="Sun H."/>
            <person name="Tritt A."/>
            <person name="Yoshinaga Y."/>
            <person name="Zwiers L.-H."/>
            <person name="Turgeon B."/>
            <person name="Goodwin S."/>
            <person name="Spatafora J."/>
            <person name="Crous P."/>
            <person name="Grigoriev I."/>
        </authorList>
    </citation>
    <scope>NUCLEOTIDE SEQUENCE</scope>
    <source>
        <strain evidence="5">CBS 121410</strain>
    </source>
</reference>
<proteinExistence type="inferred from homology"/>
<dbReference type="OrthoDB" id="153074at2759"/>
<dbReference type="CDD" id="cd05367">
    <property type="entry name" value="SPR-like_SDR_c"/>
    <property type="match status" value="1"/>
</dbReference>
<dbReference type="PRINTS" id="PR00081">
    <property type="entry name" value="GDHRDH"/>
</dbReference>
<dbReference type="Pfam" id="PF00106">
    <property type="entry name" value="adh_short"/>
    <property type="match status" value="1"/>
</dbReference>
<comment type="caution">
    <text evidence="5">The sequence shown here is derived from an EMBL/GenBank/DDBJ whole genome shotgun (WGS) entry which is preliminary data.</text>
</comment>
<dbReference type="AlphaFoldDB" id="A0A9P4HRJ7"/>
<evidence type="ECO:0000313" key="6">
    <source>
        <dbReference type="Proteomes" id="UP000799776"/>
    </source>
</evidence>
<dbReference type="PANTHER" id="PTHR43008:SF8">
    <property type="entry name" value="BENZIL REDUCTASE ((S)-BENZOIN FORMING) IRC24"/>
    <property type="match status" value="1"/>
</dbReference>